<dbReference type="AlphaFoldDB" id="A0A7J7XH28"/>
<evidence type="ECO:0000256" key="1">
    <source>
        <dbReference type="SAM" id="MobiDB-lite"/>
    </source>
</evidence>
<evidence type="ECO:0000313" key="3">
    <source>
        <dbReference type="Proteomes" id="UP000527355"/>
    </source>
</evidence>
<dbReference type="Proteomes" id="UP000527355">
    <property type="component" value="Unassembled WGS sequence"/>
</dbReference>
<comment type="caution">
    <text evidence="2">The sequence shown here is derived from an EMBL/GenBank/DDBJ whole genome shotgun (WGS) entry which is preliminary data.</text>
</comment>
<organism evidence="2 3">
    <name type="scientific">Myotis myotis</name>
    <name type="common">Greater mouse-eared bat</name>
    <name type="synonym">Vespertilio myotis</name>
    <dbReference type="NCBI Taxonomy" id="51298"/>
    <lineage>
        <taxon>Eukaryota</taxon>
        <taxon>Metazoa</taxon>
        <taxon>Chordata</taxon>
        <taxon>Craniata</taxon>
        <taxon>Vertebrata</taxon>
        <taxon>Euteleostomi</taxon>
        <taxon>Mammalia</taxon>
        <taxon>Eutheria</taxon>
        <taxon>Laurasiatheria</taxon>
        <taxon>Chiroptera</taxon>
        <taxon>Yangochiroptera</taxon>
        <taxon>Vespertilionidae</taxon>
        <taxon>Myotis</taxon>
    </lineage>
</organism>
<dbReference type="EMBL" id="JABWUV010000006">
    <property type="protein sequence ID" value="KAF6349013.1"/>
    <property type="molecule type" value="Genomic_DNA"/>
</dbReference>
<reference evidence="2 3" key="1">
    <citation type="journal article" date="2020" name="Nature">
        <title>Six reference-quality genomes reveal evolution of bat adaptations.</title>
        <authorList>
            <person name="Jebb D."/>
            <person name="Huang Z."/>
            <person name="Pippel M."/>
            <person name="Hughes G.M."/>
            <person name="Lavrichenko K."/>
            <person name="Devanna P."/>
            <person name="Winkler S."/>
            <person name="Jermiin L.S."/>
            <person name="Skirmuntt E.C."/>
            <person name="Katzourakis A."/>
            <person name="Burkitt-Gray L."/>
            <person name="Ray D.A."/>
            <person name="Sullivan K.A.M."/>
            <person name="Roscito J.G."/>
            <person name="Kirilenko B.M."/>
            <person name="Davalos L.M."/>
            <person name="Corthals A.P."/>
            <person name="Power M.L."/>
            <person name="Jones G."/>
            <person name="Ransome R.D."/>
            <person name="Dechmann D.K.N."/>
            <person name="Locatelli A.G."/>
            <person name="Puechmaille S.J."/>
            <person name="Fedrigo O."/>
            <person name="Jarvis E.D."/>
            <person name="Hiller M."/>
            <person name="Vernes S.C."/>
            <person name="Myers E.W."/>
            <person name="Teeling E.C."/>
        </authorList>
    </citation>
    <scope>NUCLEOTIDE SEQUENCE [LARGE SCALE GENOMIC DNA]</scope>
    <source>
        <strain evidence="2">MMyoMyo1</strain>
        <tissue evidence="2">Flight muscle</tissue>
    </source>
</reference>
<name>A0A7J7XH28_MYOMY</name>
<evidence type="ECO:0000313" key="2">
    <source>
        <dbReference type="EMBL" id="KAF6349013.1"/>
    </source>
</evidence>
<feature type="region of interest" description="Disordered" evidence="1">
    <location>
        <begin position="38"/>
        <end position="93"/>
    </location>
</feature>
<proteinExistence type="predicted"/>
<gene>
    <name evidence="2" type="ORF">mMyoMyo1_011600</name>
</gene>
<protein>
    <submittedName>
        <fullName evidence="2">Uncharacterized protein</fullName>
    </submittedName>
</protein>
<keyword evidence="3" id="KW-1185">Reference proteome</keyword>
<sequence>MEFLRRPCQQRRLFVYFGSRRAVRGRALQTPGVFPATGGLLSTSPGSQGLAPAPGRPLSGMAGPEPLPGRQGGGRSALGSSTRHSARPTEGTKCSLPIIRCQARILFGEMPGEGWERAPPPKSMSSQASGCDLFGSRVCETHLGKDLQRKPSWR</sequence>
<accession>A0A7J7XH28</accession>